<dbReference type="GO" id="GO:0005886">
    <property type="term" value="C:plasma membrane"/>
    <property type="evidence" value="ECO:0007669"/>
    <property type="project" value="TreeGrafter"/>
</dbReference>
<dbReference type="InterPro" id="IPR050445">
    <property type="entry name" value="Bact_polysacc_biosynth/exp"/>
</dbReference>
<dbReference type="EMBL" id="CP004885">
    <property type="protein sequence ID" value="AGX88351.1"/>
    <property type="molecule type" value="Genomic_DNA"/>
</dbReference>
<dbReference type="AlphaFoldDB" id="U5N9Z2"/>
<organism evidence="2 3">
    <name type="scientific">Candidatus Symbiobacter mobilis CR</name>
    <dbReference type="NCBI Taxonomy" id="946483"/>
    <lineage>
        <taxon>Bacteria</taxon>
        <taxon>Pseudomonadati</taxon>
        <taxon>Pseudomonadota</taxon>
        <taxon>Betaproteobacteria</taxon>
        <taxon>Burkholderiales</taxon>
        <taxon>Comamonadaceae</taxon>
    </lineage>
</organism>
<dbReference type="Proteomes" id="UP000017184">
    <property type="component" value="Chromosome"/>
</dbReference>
<dbReference type="HOGENOM" id="CLU_027864_0_1_4"/>
<dbReference type="PATRIC" id="fig|946483.4.peg.2307"/>
<evidence type="ECO:0000313" key="2">
    <source>
        <dbReference type="EMBL" id="AGX88351.1"/>
    </source>
</evidence>
<name>U5N9Z2_9BURK</name>
<dbReference type="GO" id="GO:0004713">
    <property type="term" value="F:protein tyrosine kinase activity"/>
    <property type="evidence" value="ECO:0007669"/>
    <property type="project" value="TreeGrafter"/>
</dbReference>
<keyword evidence="1" id="KW-0472">Membrane</keyword>
<evidence type="ECO:0000313" key="3">
    <source>
        <dbReference type="Proteomes" id="UP000017184"/>
    </source>
</evidence>
<protein>
    <submittedName>
        <fullName evidence="2">Capsular polysaccharide transporter permease protein</fullName>
    </submittedName>
</protein>
<reference evidence="2 3" key="1">
    <citation type="journal article" date="2013" name="Genome Biol.">
        <title>Genomic analysis reveals key aspects of prokaryotic symbiosis in the phototrophic consortium "Chlorochromatium aggregatum".</title>
        <authorList>
            <person name="Liu Z."/>
            <person name="Muller J."/>
            <person name="Li T."/>
            <person name="Alvey R.M."/>
            <person name="Vogl K."/>
            <person name="Frigaard N.U."/>
            <person name="Rockwell N.C."/>
            <person name="Boyd E.S."/>
            <person name="Tomsho L.P."/>
            <person name="Schuster S.C."/>
            <person name="Henke P."/>
            <person name="Rohde M."/>
            <person name="Overmann J."/>
            <person name="Bryant D.A."/>
        </authorList>
    </citation>
    <scope>NUCLEOTIDE SEQUENCE [LARGE SCALE GENOMIC DNA]</scope>
    <source>
        <strain evidence="2">CR</strain>
    </source>
</reference>
<dbReference type="PANTHER" id="PTHR32309:SF13">
    <property type="entry name" value="FERRIC ENTEROBACTIN TRANSPORT PROTEIN FEPE"/>
    <property type="match status" value="1"/>
</dbReference>
<dbReference type="eggNOG" id="COG3524">
    <property type="taxonomic scope" value="Bacteria"/>
</dbReference>
<keyword evidence="3" id="KW-1185">Reference proteome</keyword>
<gene>
    <name evidence="2" type="ORF">Cenrod_2289</name>
</gene>
<keyword evidence="1" id="KW-1133">Transmembrane helix</keyword>
<dbReference type="RefSeq" id="WP_022775821.1">
    <property type="nucleotide sequence ID" value="NC_022576.1"/>
</dbReference>
<dbReference type="STRING" id="946483.Cenrod_2289"/>
<sequence length="369" mass="41863">MIKQHKFRLCIVHWIFVFTVLAPTCWAIIYYTLIASDVYISEARFVVRNPQRQLQSGLGAFLQNTGFTRSQDDTYSVHDYIMSRDALTELDRQLAVRKAYSSTAVDVMNRFPGLDWDDSFEAFHRYYQRHISIEYNTVSSISVLQVRSFTAADSFAINELLLKMGERLVNNLNDRSRQDLIAVAQQEVLVAENRSKAAALALSSFRSRQSVFDPDRQSAMQLQGVAKLQEELFASEAQLAQLRQISPNNPNIKALEGYVSNIRKTIDKEKTRVTGSAGSLTTKSASYDRFVLEKSFADRQLATALASLETAKSEAVRKQLYLERLVQPNLPDHAMEPRRLRSVVTVFLLGLLSWGVISLLVASIKEHQE</sequence>
<dbReference type="KEGG" id="cbx:Cenrod_2289"/>
<feature type="transmembrane region" description="Helical" evidence="1">
    <location>
        <begin position="343"/>
        <end position="364"/>
    </location>
</feature>
<accession>U5N9Z2</accession>
<keyword evidence="1" id="KW-0812">Transmembrane</keyword>
<proteinExistence type="predicted"/>
<dbReference type="OrthoDB" id="5497849at2"/>
<evidence type="ECO:0000256" key="1">
    <source>
        <dbReference type="SAM" id="Phobius"/>
    </source>
</evidence>
<dbReference type="PANTHER" id="PTHR32309">
    <property type="entry name" value="TYROSINE-PROTEIN KINASE"/>
    <property type="match status" value="1"/>
</dbReference>